<dbReference type="PANTHER" id="PTHR23505:SF79">
    <property type="entry name" value="PROTEIN SPINSTER"/>
    <property type="match status" value="1"/>
</dbReference>
<feature type="coiled-coil region" evidence="7">
    <location>
        <begin position="148"/>
        <end position="209"/>
    </location>
</feature>
<protein>
    <recommendedName>
        <fullName evidence="10">PH domain-containing protein</fullName>
    </recommendedName>
</protein>
<feature type="region of interest" description="Disordered" evidence="8">
    <location>
        <begin position="122"/>
        <end position="146"/>
    </location>
</feature>
<dbReference type="InterPro" id="IPR036259">
    <property type="entry name" value="MFS_trans_sf"/>
</dbReference>
<dbReference type="InterPro" id="IPR001849">
    <property type="entry name" value="PH_domain"/>
</dbReference>
<name>A0ABP0SZN2_9DINO</name>
<evidence type="ECO:0000256" key="4">
    <source>
        <dbReference type="ARBA" id="ARBA00022989"/>
    </source>
</evidence>
<dbReference type="SUPFAM" id="SSF103473">
    <property type="entry name" value="MFS general substrate transporter"/>
    <property type="match status" value="1"/>
</dbReference>
<feature type="compositionally biased region" description="Acidic residues" evidence="8">
    <location>
        <begin position="127"/>
        <end position="141"/>
    </location>
</feature>
<keyword evidence="3 9" id="KW-0812">Transmembrane</keyword>
<gene>
    <name evidence="11" type="ORF">CCMP2556_LOCUS55085</name>
</gene>
<sequence>MELHMDDAEEVQDWAKALRLHTERSVPKASPKAVASPTSPSKDEVEELSEQADEECSLLRAKSQKLQQRIATLETLSDRREKQMKRLLKRLDGAMQMLEALEDMCGQQRKVISAQQQAISALKEEGAVDDDEEEEEAETGDDSNREDMDLSEEKMMALLQQAQQMEQALKQIEALSKAGGAGPQAEGDVEAILSRLHALEEEKANFDRMARRESAWAVRKAHSSDEVLGREDRDCGDSDWSWRSPRLQSLGLLLLACVANQACRALPFYLVDFGDGKAGQAMNQDLDFNSADYGFFATLCFSVPFTLTSLWAGVMADRMDRFQLTAFAGVAWSLSTAGMAVASSYGGLLLLRVALGLSQAATNPAALSLIAELFPDARATANSIFGLGIYLGGALASLGAFVDEQEGWRAACLVFGFFSVAASLPALTKRDEKQAPVRRSTWPADDMDLQTRLASLPEAAATVWESSTEAVAPTGARWLLLASALRFSAGFAILVWLPSSVRATFPNDVEQPDAEIGTVMCFAFRMFRMVWAVHHGHPWPPLSWVRHVPAPGHGDFTRFAIVNSLIKGFAGSISSISGGLAADALRSRGFGDRSAAWFCAASSILSAPLWYFTLADGFSFEVCMGFLCAEYLVAESWLGAAISALQGAVPADRRGTAQGVFSSLTAPRGLQRIIARHRLGQALPVGLGLLAPEDLTQGLQLSVSVCYCLSGLCFLIASSHLSQEVPQDER</sequence>
<organism evidence="11 12">
    <name type="scientific">Durusdinium trenchii</name>
    <dbReference type="NCBI Taxonomy" id="1381693"/>
    <lineage>
        <taxon>Eukaryota</taxon>
        <taxon>Sar</taxon>
        <taxon>Alveolata</taxon>
        <taxon>Dinophyceae</taxon>
        <taxon>Suessiales</taxon>
        <taxon>Symbiodiniaceae</taxon>
        <taxon>Durusdinium</taxon>
    </lineage>
</organism>
<evidence type="ECO:0000256" key="7">
    <source>
        <dbReference type="SAM" id="Coils"/>
    </source>
</evidence>
<keyword evidence="5 9" id="KW-0472">Membrane</keyword>
<evidence type="ECO:0000256" key="3">
    <source>
        <dbReference type="ARBA" id="ARBA00022692"/>
    </source>
</evidence>
<evidence type="ECO:0000256" key="9">
    <source>
        <dbReference type="SAM" id="Phobius"/>
    </source>
</evidence>
<keyword evidence="4 9" id="KW-1133">Transmembrane helix</keyword>
<feature type="transmembrane region" description="Helical" evidence="9">
    <location>
        <begin position="383"/>
        <end position="402"/>
    </location>
</feature>
<reference evidence="11 12" key="1">
    <citation type="submission" date="2024-02" db="EMBL/GenBank/DDBJ databases">
        <authorList>
            <person name="Chen Y."/>
            <person name="Shah S."/>
            <person name="Dougan E. K."/>
            <person name="Thang M."/>
            <person name="Chan C."/>
        </authorList>
    </citation>
    <scope>NUCLEOTIDE SEQUENCE [LARGE SCALE GENOMIC DNA]</scope>
</reference>
<proteinExistence type="inferred from homology"/>
<evidence type="ECO:0000313" key="11">
    <source>
        <dbReference type="EMBL" id="CAK9117846.1"/>
    </source>
</evidence>
<feature type="region of interest" description="Disordered" evidence="8">
    <location>
        <begin position="21"/>
        <end position="55"/>
    </location>
</feature>
<evidence type="ECO:0000256" key="2">
    <source>
        <dbReference type="ARBA" id="ARBA00022448"/>
    </source>
</evidence>
<comment type="caution">
    <text evidence="11">The sequence shown here is derived from an EMBL/GenBank/DDBJ whole genome shotgun (WGS) entry which is preliminary data.</text>
</comment>
<keyword evidence="12" id="KW-1185">Reference proteome</keyword>
<feature type="transmembrane region" description="Helical" evidence="9">
    <location>
        <begin position="408"/>
        <end position="428"/>
    </location>
</feature>
<evidence type="ECO:0000313" key="12">
    <source>
        <dbReference type="Proteomes" id="UP001642484"/>
    </source>
</evidence>
<evidence type="ECO:0000256" key="8">
    <source>
        <dbReference type="SAM" id="MobiDB-lite"/>
    </source>
</evidence>
<comment type="similarity">
    <text evidence="6">Belongs to the major facilitator superfamily. Spinster (TC 2.A.1.49) family.</text>
</comment>
<evidence type="ECO:0000259" key="10">
    <source>
        <dbReference type="PROSITE" id="PS50003"/>
    </source>
</evidence>
<feature type="domain" description="PH" evidence="10">
    <location>
        <begin position="1"/>
        <end position="23"/>
    </location>
</feature>
<evidence type="ECO:0000256" key="5">
    <source>
        <dbReference type="ARBA" id="ARBA00023136"/>
    </source>
</evidence>
<dbReference type="EMBL" id="CAXAMN010028839">
    <property type="protein sequence ID" value="CAK9117846.1"/>
    <property type="molecule type" value="Genomic_DNA"/>
</dbReference>
<feature type="compositionally biased region" description="Acidic residues" evidence="8">
    <location>
        <begin position="44"/>
        <end position="55"/>
    </location>
</feature>
<evidence type="ECO:0000256" key="1">
    <source>
        <dbReference type="ARBA" id="ARBA00004141"/>
    </source>
</evidence>
<evidence type="ECO:0000256" key="6">
    <source>
        <dbReference type="ARBA" id="ARBA00024338"/>
    </source>
</evidence>
<dbReference type="Proteomes" id="UP001642484">
    <property type="component" value="Unassembled WGS sequence"/>
</dbReference>
<feature type="transmembrane region" description="Helical" evidence="9">
    <location>
        <begin position="291"/>
        <end position="312"/>
    </location>
</feature>
<dbReference type="InterPro" id="IPR011701">
    <property type="entry name" value="MFS"/>
</dbReference>
<feature type="transmembrane region" description="Helical" evidence="9">
    <location>
        <begin position="324"/>
        <end position="343"/>
    </location>
</feature>
<keyword evidence="2" id="KW-0813">Transport</keyword>
<dbReference type="PROSITE" id="PS50003">
    <property type="entry name" value="PH_DOMAIN"/>
    <property type="match status" value="1"/>
</dbReference>
<dbReference type="InterPro" id="IPR044770">
    <property type="entry name" value="MFS_spinster-like"/>
</dbReference>
<dbReference type="PANTHER" id="PTHR23505">
    <property type="entry name" value="SPINSTER"/>
    <property type="match status" value="1"/>
</dbReference>
<comment type="subcellular location">
    <subcellularLocation>
        <location evidence="1">Membrane</location>
        <topology evidence="1">Multi-pass membrane protein</topology>
    </subcellularLocation>
</comment>
<dbReference type="Pfam" id="PF07690">
    <property type="entry name" value="MFS_1"/>
    <property type="match status" value="1"/>
</dbReference>
<keyword evidence="7" id="KW-0175">Coiled coil</keyword>
<accession>A0ABP0SZN2</accession>
<dbReference type="Gene3D" id="1.20.1250.20">
    <property type="entry name" value="MFS general substrate transporter like domains"/>
    <property type="match status" value="1"/>
</dbReference>